<dbReference type="Gene3D" id="3.40.50.1110">
    <property type="entry name" value="SGNH hydrolase"/>
    <property type="match status" value="1"/>
</dbReference>
<dbReference type="SUPFAM" id="SSF48452">
    <property type="entry name" value="TPR-like"/>
    <property type="match status" value="2"/>
</dbReference>
<feature type="repeat" description="TPR" evidence="3">
    <location>
        <begin position="606"/>
        <end position="639"/>
    </location>
</feature>
<proteinExistence type="predicted"/>
<keyword evidence="5" id="KW-0812">Transmembrane</keyword>
<keyword evidence="1" id="KW-0677">Repeat</keyword>
<organism evidence="6 7">
    <name type="scientific">Desulfomonile tiedjei</name>
    <dbReference type="NCBI Taxonomy" id="2358"/>
    <lineage>
        <taxon>Bacteria</taxon>
        <taxon>Pseudomonadati</taxon>
        <taxon>Thermodesulfobacteriota</taxon>
        <taxon>Desulfomonilia</taxon>
        <taxon>Desulfomonilales</taxon>
        <taxon>Desulfomonilaceae</taxon>
        <taxon>Desulfomonile</taxon>
    </lineage>
</organism>
<dbReference type="SUPFAM" id="SSF52266">
    <property type="entry name" value="SGNH hydrolase"/>
    <property type="match status" value="1"/>
</dbReference>
<dbReference type="AlphaFoldDB" id="A0A9D6V559"/>
<dbReference type="Pfam" id="PF13432">
    <property type="entry name" value="TPR_16"/>
    <property type="match status" value="3"/>
</dbReference>
<dbReference type="InterPro" id="IPR036514">
    <property type="entry name" value="SGNH_hydro_sf"/>
</dbReference>
<gene>
    <name evidence="6" type="ORF">HY912_21370</name>
</gene>
<dbReference type="CDD" id="cd00229">
    <property type="entry name" value="SGNH_hydrolase"/>
    <property type="match status" value="1"/>
</dbReference>
<dbReference type="InterPro" id="IPR019734">
    <property type="entry name" value="TPR_rpt"/>
</dbReference>
<accession>A0A9D6V559</accession>
<dbReference type="InterPro" id="IPR051012">
    <property type="entry name" value="CellSynth/LPSAsmb/PSIAsmb"/>
</dbReference>
<dbReference type="Gene3D" id="1.25.40.10">
    <property type="entry name" value="Tetratricopeptide repeat domain"/>
    <property type="match status" value="2"/>
</dbReference>
<feature type="repeat" description="TPR" evidence="3">
    <location>
        <begin position="538"/>
        <end position="571"/>
    </location>
</feature>
<dbReference type="Proteomes" id="UP000807825">
    <property type="component" value="Unassembled WGS sequence"/>
</dbReference>
<keyword evidence="5" id="KW-1133">Transmembrane helix</keyword>
<keyword evidence="5" id="KW-0472">Membrane</keyword>
<dbReference type="SMART" id="SM00028">
    <property type="entry name" value="TPR"/>
    <property type="match status" value="6"/>
</dbReference>
<protein>
    <submittedName>
        <fullName evidence="6">Tetratricopeptide repeat protein</fullName>
    </submittedName>
</protein>
<evidence type="ECO:0000256" key="5">
    <source>
        <dbReference type="SAM" id="Phobius"/>
    </source>
</evidence>
<feature type="transmembrane region" description="Helical" evidence="5">
    <location>
        <begin position="42"/>
        <end position="60"/>
    </location>
</feature>
<dbReference type="PANTHER" id="PTHR45586">
    <property type="entry name" value="TPR REPEAT-CONTAINING PROTEIN PA4667"/>
    <property type="match status" value="1"/>
</dbReference>
<dbReference type="PANTHER" id="PTHR45586:SF1">
    <property type="entry name" value="LIPOPOLYSACCHARIDE ASSEMBLY PROTEIN B"/>
    <property type="match status" value="1"/>
</dbReference>
<comment type="caution">
    <text evidence="6">The sequence shown here is derived from an EMBL/GenBank/DDBJ whole genome shotgun (WGS) entry which is preliminary data.</text>
</comment>
<evidence type="ECO:0000313" key="6">
    <source>
        <dbReference type="EMBL" id="MBI5252053.1"/>
    </source>
</evidence>
<evidence type="ECO:0000256" key="1">
    <source>
        <dbReference type="ARBA" id="ARBA00022737"/>
    </source>
</evidence>
<sequence length="734" mass="81419">MKQSKKLKRADSARRPKNSRQAKSTPEKEYESKSGGSFARDLLLGIAVCVLFFALVEGFLRVTGIPARDFSDDPFVGFSGIQPLFAIKDGVASTAPSKLKYFNEASFKVPKPLGTVRVFCFGGSTTYGHPFDGRTAFPRWLQDLLKAASPEKEFEVINVGGISYASYRIVPLIKETLQYQPDLMVIYTGHNEFLERRTYAGLLDQSSVLLMARARLEELNTYRALRVLLQPLLPNGPTKDAGKKEFSGPGHNSDKPVLKEEVSAILDRSAGLEMYHRDEEFAKGVVQHFSHNLRAMMALCTKAGVPVIIVEPASNLKDFSPFKSEHGPNLTASEKKEIRKLLDSAMRLLEGEKSQEALKVAQDATRKDPLFAESHYCEGRALIGTGRDSEAKTSFAKAKDLDVCPLRCISALEAQIATIVKEEDALLIPYREALERNASEGIPGNESFLDHLHPTIEKHQLLAEMIFDKIQANGPVRLARSLSSEERSVLFKQGVDSLDSGFFGLRDLNLAKTLRWAGKKDEARFALEKAAKLLPDNVEIHKMLGSYLLEDGNYEKAIEEYKAAVLLSGHDPELIFSMAMAYYRSGRKADAVSSYLKLTRQEQPIPEAFGNLAMIYLEEGKIQEALELLETGLKGGSDTSALYSPYGLCLAMSGRIPEAISWMVRAVNAEPGNPGHFYNLAGMYALSGNKSEALHQLDLAVQKGYSDGDKLARDRVFDPIRNLPEFKKILHKIQ</sequence>
<evidence type="ECO:0000256" key="3">
    <source>
        <dbReference type="PROSITE-ProRule" id="PRU00339"/>
    </source>
</evidence>
<dbReference type="GO" id="GO:0016788">
    <property type="term" value="F:hydrolase activity, acting on ester bonds"/>
    <property type="evidence" value="ECO:0007669"/>
    <property type="project" value="UniProtKB-ARBA"/>
</dbReference>
<reference evidence="6" key="1">
    <citation type="submission" date="2020-07" db="EMBL/GenBank/DDBJ databases">
        <title>Huge and variable diversity of episymbiotic CPR bacteria and DPANN archaea in groundwater ecosystems.</title>
        <authorList>
            <person name="He C.Y."/>
            <person name="Keren R."/>
            <person name="Whittaker M."/>
            <person name="Farag I.F."/>
            <person name="Doudna J."/>
            <person name="Cate J.H.D."/>
            <person name="Banfield J.F."/>
        </authorList>
    </citation>
    <scope>NUCLEOTIDE SEQUENCE</scope>
    <source>
        <strain evidence="6">NC_groundwater_1664_Pr3_B-0.1um_52_9</strain>
    </source>
</reference>
<evidence type="ECO:0000313" key="7">
    <source>
        <dbReference type="Proteomes" id="UP000807825"/>
    </source>
</evidence>
<dbReference type="NCBIfam" id="NF047558">
    <property type="entry name" value="TPR_END_plus"/>
    <property type="match status" value="1"/>
</dbReference>
<feature type="region of interest" description="Disordered" evidence="4">
    <location>
        <begin position="1"/>
        <end position="33"/>
    </location>
</feature>
<dbReference type="EMBL" id="JACRDE010000558">
    <property type="protein sequence ID" value="MBI5252053.1"/>
    <property type="molecule type" value="Genomic_DNA"/>
</dbReference>
<dbReference type="PROSITE" id="PS50005">
    <property type="entry name" value="TPR"/>
    <property type="match status" value="2"/>
</dbReference>
<name>A0A9D6V559_9BACT</name>
<dbReference type="InterPro" id="IPR011990">
    <property type="entry name" value="TPR-like_helical_dom_sf"/>
</dbReference>
<evidence type="ECO:0000256" key="4">
    <source>
        <dbReference type="SAM" id="MobiDB-lite"/>
    </source>
</evidence>
<keyword evidence="2 3" id="KW-0802">TPR repeat</keyword>
<evidence type="ECO:0000256" key="2">
    <source>
        <dbReference type="ARBA" id="ARBA00022803"/>
    </source>
</evidence>